<dbReference type="CDD" id="cd00041">
    <property type="entry name" value="CUB"/>
    <property type="match status" value="1"/>
</dbReference>
<accession>A0ABN7SMX4</accession>
<name>A0ABN7SMX4_OIKDI</name>
<evidence type="ECO:0000313" key="8">
    <source>
        <dbReference type="Proteomes" id="UP001158576"/>
    </source>
</evidence>
<keyword evidence="8" id="KW-1185">Reference proteome</keyword>
<evidence type="ECO:0000256" key="4">
    <source>
        <dbReference type="SAM" id="MobiDB-lite"/>
    </source>
</evidence>
<dbReference type="PANTHER" id="PTHR24251">
    <property type="entry name" value="OVOCHYMASE-RELATED"/>
    <property type="match status" value="1"/>
</dbReference>
<dbReference type="PROSITE" id="PS01180">
    <property type="entry name" value="CUB"/>
    <property type="match status" value="1"/>
</dbReference>
<reference evidence="7 8" key="1">
    <citation type="submission" date="2021-04" db="EMBL/GenBank/DDBJ databases">
        <authorList>
            <person name="Bliznina A."/>
        </authorList>
    </citation>
    <scope>NUCLEOTIDE SEQUENCE [LARGE SCALE GENOMIC DNA]</scope>
</reference>
<evidence type="ECO:0000256" key="5">
    <source>
        <dbReference type="SAM" id="SignalP"/>
    </source>
</evidence>
<gene>
    <name evidence="7" type="ORF">OKIOD_LOCUS8991</name>
</gene>
<feature type="signal peptide" evidence="5">
    <location>
        <begin position="1"/>
        <end position="15"/>
    </location>
</feature>
<dbReference type="EMBL" id="OU015566">
    <property type="protein sequence ID" value="CAG5102277.1"/>
    <property type="molecule type" value="Genomic_DNA"/>
</dbReference>
<keyword evidence="1" id="KW-0677">Repeat</keyword>
<dbReference type="SUPFAM" id="SSF49854">
    <property type="entry name" value="Spermadhesin, CUB domain"/>
    <property type="match status" value="1"/>
</dbReference>
<dbReference type="InterPro" id="IPR000859">
    <property type="entry name" value="CUB_dom"/>
</dbReference>
<keyword evidence="2" id="KW-1015">Disulfide bond</keyword>
<protein>
    <submittedName>
        <fullName evidence="7">Oidioi.mRNA.OKI2018_I69.chr1.g226.t1.cds</fullName>
    </submittedName>
</protein>
<dbReference type="Proteomes" id="UP001158576">
    <property type="component" value="Chromosome 1"/>
</dbReference>
<proteinExistence type="predicted"/>
<organism evidence="7 8">
    <name type="scientific">Oikopleura dioica</name>
    <name type="common">Tunicate</name>
    <dbReference type="NCBI Taxonomy" id="34765"/>
    <lineage>
        <taxon>Eukaryota</taxon>
        <taxon>Metazoa</taxon>
        <taxon>Chordata</taxon>
        <taxon>Tunicata</taxon>
        <taxon>Appendicularia</taxon>
        <taxon>Copelata</taxon>
        <taxon>Oikopleuridae</taxon>
        <taxon>Oikopleura</taxon>
    </lineage>
</organism>
<sequence length="408" mass="44739">MKLFLPILSLASAQTEQDRVWNPDTTLKVDLALTTDALTSSWSVPRVNGVYEPNQYQRVTVTAPSGYKIRVDFSNFNLQGQTYSGGCSNDAAIIFDGPDGNNELTKYCGRGNRNSLTSTGTTLTVVFKSNEDTIVDSGFNALFTAVPLPSSAVAWTSITDAFNSLSSTIFTAYDSTNLNKQSRKATRFMKYMGIIANFQDRSPSSCNDFAGTGHAGSFTPPVIDGNVCNSLKSFFDAVMSYHDIFVCLDGVDYSANPTYFPPRMISKLQRQPIALITRILVLFNIESERLVEIWRTRDAVAGLWACLGCLIVASFEVLLGVSSCSAGLRYSDLVDKFKARNIELDLAIQYPEIYGHLISKWSSSATLDNDKSTTRVENDDAEGDVDEGGEEGDNQGEQELVENEEGDD</sequence>
<evidence type="ECO:0000256" key="2">
    <source>
        <dbReference type="ARBA" id="ARBA00023157"/>
    </source>
</evidence>
<evidence type="ECO:0000259" key="6">
    <source>
        <dbReference type="PROSITE" id="PS01180"/>
    </source>
</evidence>
<feature type="chain" id="PRO_5045233100" evidence="5">
    <location>
        <begin position="16"/>
        <end position="408"/>
    </location>
</feature>
<dbReference type="PANTHER" id="PTHR24251:SF37">
    <property type="entry name" value="CUB DOMAIN-CONTAINING PROTEIN"/>
    <property type="match status" value="1"/>
</dbReference>
<feature type="compositionally biased region" description="Basic and acidic residues" evidence="4">
    <location>
        <begin position="368"/>
        <end position="378"/>
    </location>
</feature>
<evidence type="ECO:0000313" key="7">
    <source>
        <dbReference type="EMBL" id="CAG5102277.1"/>
    </source>
</evidence>
<dbReference type="Pfam" id="PF00431">
    <property type="entry name" value="CUB"/>
    <property type="match status" value="1"/>
</dbReference>
<feature type="region of interest" description="Disordered" evidence="4">
    <location>
        <begin position="368"/>
        <end position="408"/>
    </location>
</feature>
<evidence type="ECO:0000256" key="3">
    <source>
        <dbReference type="PROSITE-ProRule" id="PRU00059"/>
    </source>
</evidence>
<keyword evidence="5" id="KW-0732">Signal</keyword>
<feature type="domain" description="CUB" evidence="6">
    <location>
        <begin position="29"/>
        <end position="146"/>
    </location>
</feature>
<comment type="caution">
    <text evidence="3">Lacks conserved residue(s) required for the propagation of feature annotation.</text>
</comment>
<evidence type="ECO:0000256" key="1">
    <source>
        <dbReference type="ARBA" id="ARBA00022737"/>
    </source>
</evidence>
<dbReference type="InterPro" id="IPR035914">
    <property type="entry name" value="Sperma_CUB_dom_sf"/>
</dbReference>
<dbReference type="Gene3D" id="2.60.120.290">
    <property type="entry name" value="Spermadhesin, CUB domain"/>
    <property type="match status" value="1"/>
</dbReference>
<dbReference type="SMART" id="SM00042">
    <property type="entry name" value="CUB"/>
    <property type="match status" value="1"/>
</dbReference>
<feature type="compositionally biased region" description="Acidic residues" evidence="4">
    <location>
        <begin position="379"/>
        <end position="408"/>
    </location>
</feature>